<protein>
    <recommendedName>
        <fullName evidence="3">Response regulator</fullName>
    </recommendedName>
</protein>
<evidence type="ECO:0000313" key="1">
    <source>
        <dbReference type="EMBL" id="MFD2260690.1"/>
    </source>
</evidence>
<accession>A0ABW5DIY0</accession>
<gene>
    <name evidence="1" type="ORF">ACFSMZ_13090</name>
</gene>
<evidence type="ECO:0008006" key="3">
    <source>
        <dbReference type="Google" id="ProtNLM"/>
    </source>
</evidence>
<evidence type="ECO:0000313" key="2">
    <source>
        <dbReference type="Proteomes" id="UP001597373"/>
    </source>
</evidence>
<organism evidence="1 2">
    <name type="scientific">Chelativorans composti</name>
    <dbReference type="NCBI Taxonomy" id="768533"/>
    <lineage>
        <taxon>Bacteria</taxon>
        <taxon>Pseudomonadati</taxon>
        <taxon>Pseudomonadota</taxon>
        <taxon>Alphaproteobacteria</taxon>
        <taxon>Hyphomicrobiales</taxon>
        <taxon>Phyllobacteriaceae</taxon>
        <taxon>Chelativorans</taxon>
    </lineage>
</organism>
<sequence length="142" mass="15128">MARSSTRRTEAARQRTTGAALIVSSSPANRIILSNSLKLVKCRPQFMDPSGPAGDLDGADVSVAVLDETGGESASDQLVDALIRLRDSRGDGLPRIIIIARQKPFDGTVKLAMAADAIITLPLTPEKIQCTVTDLLQDFSTH</sequence>
<dbReference type="RefSeq" id="WP_345099890.1">
    <property type="nucleotide sequence ID" value="NZ_BAABGS010000072.1"/>
</dbReference>
<name>A0ABW5DIY0_9HYPH</name>
<dbReference type="Proteomes" id="UP001597373">
    <property type="component" value="Unassembled WGS sequence"/>
</dbReference>
<keyword evidence="2" id="KW-1185">Reference proteome</keyword>
<reference evidence="2" key="1">
    <citation type="journal article" date="2019" name="Int. J. Syst. Evol. Microbiol.">
        <title>The Global Catalogue of Microorganisms (GCM) 10K type strain sequencing project: providing services to taxonomists for standard genome sequencing and annotation.</title>
        <authorList>
            <consortium name="The Broad Institute Genomics Platform"/>
            <consortium name="The Broad Institute Genome Sequencing Center for Infectious Disease"/>
            <person name="Wu L."/>
            <person name="Ma J."/>
        </authorList>
    </citation>
    <scope>NUCLEOTIDE SEQUENCE [LARGE SCALE GENOMIC DNA]</scope>
    <source>
        <strain evidence="2">KCTC 23707</strain>
    </source>
</reference>
<dbReference type="EMBL" id="JBHUIR010000051">
    <property type="protein sequence ID" value="MFD2260690.1"/>
    <property type="molecule type" value="Genomic_DNA"/>
</dbReference>
<proteinExistence type="predicted"/>
<comment type="caution">
    <text evidence="1">The sequence shown here is derived from an EMBL/GenBank/DDBJ whole genome shotgun (WGS) entry which is preliminary data.</text>
</comment>